<evidence type="ECO:0000313" key="1">
    <source>
        <dbReference type="EMBL" id="GIG55602.1"/>
    </source>
</evidence>
<dbReference type="Proteomes" id="UP000652354">
    <property type="component" value="Unassembled WGS sequence"/>
</dbReference>
<dbReference type="AlphaFoldDB" id="A0A919UH57"/>
<sequence>MMATPDFEEIRGRVRGLLIALGPILSSDEAGEVDELLEHAELGEGLRTLAWLIVEEEKVVAPADIREIESLAVRMGIVDELPPGLSQYGVDDG</sequence>
<reference evidence="1" key="1">
    <citation type="submission" date="2021-01" db="EMBL/GenBank/DDBJ databases">
        <title>Whole genome shotgun sequence of Demequina activiva NBRC 110675.</title>
        <authorList>
            <person name="Komaki H."/>
            <person name="Tamura T."/>
        </authorList>
    </citation>
    <scope>NUCLEOTIDE SEQUENCE</scope>
    <source>
        <strain evidence="1">NBRC 110675</strain>
    </source>
</reference>
<organism evidence="1 2">
    <name type="scientific">Demequina activiva</name>
    <dbReference type="NCBI Taxonomy" id="1582364"/>
    <lineage>
        <taxon>Bacteria</taxon>
        <taxon>Bacillati</taxon>
        <taxon>Actinomycetota</taxon>
        <taxon>Actinomycetes</taxon>
        <taxon>Micrococcales</taxon>
        <taxon>Demequinaceae</taxon>
        <taxon>Demequina</taxon>
    </lineage>
</organism>
<evidence type="ECO:0000313" key="2">
    <source>
        <dbReference type="Proteomes" id="UP000652354"/>
    </source>
</evidence>
<proteinExistence type="predicted"/>
<protein>
    <recommendedName>
        <fullName evidence="3">MafI family immunity protein</fullName>
    </recommendedName>
</protein>
<accession>A0A919UH57</accession>
<keyword evidence="2" id="KW-1185">Reference proteome</keyword>
<evidence type="ECO:0008006" key="3">
    <source>
        <dbReference type="Google" id="ProtNLM"/>
    </source>
</evidence>
<comment type="caution">
    <text evidence="1">The sequence shown here is derived from an EMBL/GenBank/DDBJ whole genome shotgun (WGS) entry which is preliminary data.</text>
</comment>
<gene>
    <name evidence="1" type="ORF">Dac01nite_23540</name>
</gene>
<dbReference type="EMBL" id="BONR01000007">
    <property type="protein sequence ID" value="GIG55602.1"/>
    <property type="molecule type" value="Genomic_DNA"/>
</dbReference>
<name>A0A919UH57_9MICO</name>